<dbReference type="Proteomes" id="UP001054889">
    <property type="component" value="Unassembled WGS sequence"/>
</dbReference>
<reference evidence="2" key="1">
    <citation type="journal article" date="2018" name="DNA Res.">
        <title>Multiple hybrid de novo genome assembly of finger millet, an orphan allotetraploid crop.</title>
        <authorList>
            <person name="Hatakeyama M."/>
            <person name="Aluri S."/>
            <person name="Balachadran M.T."/>
            <person name="Sivarajan S.R."/>
            <person name="Patrignani A."/>
            <person name="Gruter S."/>
            <person name="Poveda L."/>
            <person name="Shimizu-Inatsugi R."/>
            <person name="Baeten J."/>
            <person name="Francoijs K.J."/>
            <person name="Nataraja K.N."/>
            <person name="Reddy Y.A.N."/>
            <person name="Phadnis S."/>
            <person name="Ravikumar R.L."/>
            <person name="Schlapbach R."/>
            <person name="Sreeman S.M."/>
            <person name="Shimizu K.K."/>
        </authorList>
    </citation>
    <scope>NUCLEOTIDE SEQUENCE</scope>
</reference>
<name>A0AAV5FSM4_ELECO</name>
<proteinExistence type="predicted"/>
<organism evidence="2 3">
    <name type="scientific">Eleusine coracana subsp. coracana</name>
    <dbReference type="NCBI Taxonomy" id="191504"/>
    <lineage>
        <taxon>Eukaryota</taxon>
        <taxon>Viridiplantae</taxon>
        <taxon>Streptophyta</taxon>
        <taxon>Embryophyta</taxon>
        <taxon>Tracheophyta</taxon>
        <taxon>Spermatophyta</taxon>
        <taxon>Magnoliopsida</taxon>
        <taxon>Liliopsida</taxon>
        <taxon>Poales</taxon>
        <taxon>Poaceae</taxon>
        <taxon>PACMAD clade</taxon>
        <taxon>Chloridoideae</taxon>
        <taxon>Cynodonteae</taxon>
        <taxon>Eleusininae</taxon>
        <taxon>Eleusine</taxon>
    </lineage>
</organism>
<evidence type="ECO:0000256" key="1">
    <source>
        <dbReference type="SAM" id="MobiDB-lite"/>
    </source>
</evidence>
<evidence type="ECO:0000313" key="2">
    <source>
        <dbReference type="EMBL" id="GJN37879.1"/>
    </source>
</evidence>
<feature type="region of interest" description="Disordered" evidence="1">
    <location>
        <begin position="1"/>
        <end position="32"/>
    </location>
</feature>
<sequence>MTAAASPSSMETGKGRRQTSRSSCVGREAPRRRRLMLEKGAWEEDAPAVCTSRRHALWEKATAAGDSLLDSALRSTSMSRRRRHQGVVADIKADHAHRRWAGNRRFGIRSVEWGGIWVGRSGGTEGTVRGQEGPYVGVERCALTVNK</sequence>
<accession>A0AAV5FSM4</accession>
<dbReference type="EMBL" id="BQKI01000095">
    <property type="protein sequence ID" value="GJN37879.1"/>
    <property type="molecule type" value="Genomic_DNA"/>
</dbReference>
<reference evidence="2" key="2">
    <citation type="submission" date="2021-12" db="EMBL/GenBank/DDBJ databases">
        <title>Resequencing data analysis of finger millet.</title>
        <authorList>
            <person name="Hatakeyama M."/>
            <person name="Aluri S."/>
            <person name="Balachadran M.T."/>
            <person name="Sivarajan S.R."/>
            <person name="Poveda L."/>
            <person name="Shimizu-Inatsugi R."/>
            <person name="Schlapbach R."/>
            <person name="Sreeman S.M."/>
            <person name="Shimizu K.K."/>
        </authorList>
    </citation>
    <scope>NUCLEOTIDE SEQUENCE</scope>
</reference>
<dbReference type="AlphaFoldDB" id="A0AAV5FSM4"/>
<feature type="compositionally biased region" description="Polar residues" evidence="1">
    <location>
        <begin position="1"/>
        <end position="11"/>
    </location>
</feature>
<comment type="caution">
    <text evidence="2">The sequence shown here is derived from an EMBL/GenBank/DDBJ whole genome shotgun (WGS) entry which is preliminary data.</text>
</comment>
<evidence type="ECO:0000313" key="3">
    <source>
        <dbReference type="Proteomes" id="UP001054889"/>
    </source>
</evidence>
<protein>
    <submittedName>
        <fullName evidence="2">Uncharacterized protein</fullName>
    </submittedName>
</protein>
<gene>
    <name evidence="2" type="primary">gb26876</name>
    <name evidence="2" type="ORF">PR202_gb26876</name>
</gene>
<keyword evidence="3" id="KW-1185">Reference proteome</keyword>